<evidence type="ECO:0000313" key="2">
    <source>
        <dbReference type="EMBL" id="GAH47508.1"/>
    </source>
</evidence>
<evidence type="ECO:0000259" key="1">
    <source>
        <dbReference type="PROSITE" id="PS50966"/>
    </source>
</evidence>
<dbReference type="GO" id="GO:0008270">
    <property type="term" value="F:zinc ion binding"/>
    <property type="evidence" value="ECO:0007669"/>
    <property type="project" value="InterPro"/>
</dbReference>
<dbReference type="PROSITE" id="PS50966">
    <property type="entry name" value="ZF_SWIM"/>
    <property type="match status" value="1"/>
</dbReference>
<organism evidence="2">
    <name type="scientific">marine sediment metagenome</name>
    <dbReference type="NCBI Taxonomy" id="412755"/>
    <lineage>
        <taxon>unclassified sequences</taxon>
        <taxon>metagenomes</taxon>
        <taxon>ecological metagenomes</taxon>
    </lineage>
</organism>
<protein>
    <recommendedName>
        <fullName evidence="1">SWIM-type domain-containing protein</fullName>
    </recommendedName>
</protein>
<accession>X1HQH5</accession>
<reference evidence="2" key="1">
    <citation type="journal article" date="2014" name="Front. Microbiol.">
        <title>High frequency of phylogenetically diverse reductive dehalogenase-homologous genes in deep subseafloor sedimentary metagenomes.</title>
        <authorList>
            <person name="Kawai M."/>
            <person name="Futagami T."/>
            <person name="Toyoda A."/>
            <person name="Takaki Y."/>
            <person name="Nishi S."/>
            <person name="Hori S."/>
            <person name="Arai W."/>
            <person name="Tsubouchi T."/>
            <person name="Morono Y."/>
            <person name="Uchiyama I."/>
            <person name="Ito T."/>
            <person name="Fujiyama A."/>
            <person name="Inagaki F."/>
            <person name="Takami H."/>
        </authorList>
    </citation>
    <scope>NUCLEOTIDE SEQUENCE</scope>
    <source>
        <strain evidence="2">Expedition CK06-06</strain>
    </source>
</reference>
<proteinExistence type="predicted"/>
<dbReference type="AlphaFoldDB" id="X1HQH5"/>
<feature type="domain" description="SWIM-type" evidence="1">
    <location>
        <begin position="39"/>
        <end position="77"/>
    </location>
</feature>
<dbReference type="InterPro" id="IPR007527">
    <property type="entry name" value="Znf_SWIM"/>
</dbReference>
<dbReference type="EMBL" id="BARU01024077">
    <property type="protein sequence ID" value="GAH47508.1"/>
    <property type="molecule type" value="Genomic_DNA"/>
</dbReference>
<name>X1HQH5_9ZZZZ</name>
<comment type="caution">
    <text evidence="2">The sequence shown here is derived from an EMBL/GenBank/DDBJ whole genome shotgun (WGS) entry which is preliminary data.</text>
</comment>
<sequence length="83" mass="9302">MKETRAEKAQRLVDEGRVVIAFNDKHSLGGTVRSGEARYQVFTYPNGHFFCTCKWGAVHSYTDDLCAHALAVKLAVEKENKPC</sequence>
<gene>
    <name evidence="2" type="ORF">S03H2_38996</name>
</gene>